<dbReference type="SMART" id="SM00866">
    <property type="entry name" value="UTRA"/>
    <property type="match status" value="1"/>
</dbReference>
<gene>
    <name evidence="2" type="ORF">GCM10022419_006090</name>
</gene>
<comment type="caution">
    <text evidence="2">The sequence shown here is derived from an EMBL/GenBank/DDBJ whole genome shotgun (WGS) entry which is preliminary data.</text>
</comment>
<dbReference type="Proteomes" id="UP001500630">
    <property type="component" value="Unassembled WGS sequence"/>
</dbReference>
<sequence length="155" mass="17174">MFAGLEQVPATIAEAMGVPEDTEVITRRRVLYDKNTDTPEEIGSSYLPADIARGTYLEKREVVPKALFLCVEELSGKRYHHARDQWIARSATLEGTITLGLTQGAQVMHVIHTARAEDGAILEVSESIWPADRVTIIDEYLIDQEANVPDAPSQI</sequence>
<organism evidence="2 3">
    <name type="scientific">Nonomuraea rosea</name>
    <dbReference type="NCBI Taxonomy" id="638574"/>
    <lineage>
        <taxon>Bacteria</taxon>
        <taxon>Bacillati</taxon>
        <taxon>Actinomycetota</taxon>
        <taxon>Actinomycetes</taxon>
        <taxon>Streptosporangiales</taxon>
        <taxon>Streptosporangiaceae</taxon>
        <taxon>Nonomuraea</taxon>
    </lineage>
</organism>
<keyword evidence="3" id="KW-1185">Reference proteome</keyword>
<evidence type="ECO:0000259" key="1">
    <source>
        <dbReference type="SMART" id="SM00866"/>
    </source>
</evidence>
<name>A0ABP6VAJ1_9ACTN</name>
<dbReference type="InterPro" id="IPR028978">
    <property type="entry name" value="Chorismate_lyase_/UTRA_dom_sf"/>
</dbReference>
<dbReference type="Gene3D" id="3.40.1410.10">
    <property type="entry name" value="Chorismate lyase-like"/>
    <property type="match status" value="1"/>
</dbReference>
<feature type="domain" description="UbiC transcription regulator-associated" evidence="1">
    <location>
        <begin position="2"/>
        <end position="135"/>
    </location>
</feature>
<accession>A0ABP6VAJ1</accession>
<dbReference type="EMBL" id="BAABDQ010000001">
    <property type="protein sequence ID" value="GAA3529922.1"/>
    <property type="molecule type" value="Genomic_DNA"/>
</dbReference>
<dbReference type="InterPro" id="IPR011663">
    <property type="entry name" value="UTRA"/>
</dbReference>
<dbReference type="PANTHER" id="PTHR44846">
    <property type="entry name" value="MANNOSYL-D-GLYCERATE TRANSPORT/METABOLISM SYSTEM REPRESSOR MNGR-RELATED"/>
    <property type="match status" value="1"/>
</dbReference>
<evidence type="ECO:0000313" key="3">
    <source>
        <dbReference type="Proteomes" id="UP001500630"/>
    </source>
</evidence>
<dbReference type="SUPFAM" id="SSF64288">
    <property type="entry name" value="Chorismate lyase-like"/>
    <property type="match status" value="1"/>
</dbReference>
<protein>
    <recommendedName>
        <fullName evidence="1">UbiC transcription regulator-associated domain-containing protein</fullName>
    </recommendedName>
</protein>
<dbReference type="InterPro" id="IPR050679">
    <property type="entry name" value="Bact_HTH_transcr_reg"/>
</dbReference>
<dbReference type="Pfam" id="PF07702">
    <property type="entry name" value="UTRA"/>
    <property type="match status" value="1"/>
</dbReference>
<proteinExistence type="predicted"/>
<evidence type="ECO:0000313" key="2">
    <source>
        <dbReference type="EMBL" id="GAA3529922.1"/>
    </source>
</evidence>
<dbReference type="PANTHER" id="PTHR44846:SF17">
    <property type="entry name" value="GNTR-FAMILY TRANSCRIPTIONAL REGULATOR"/>
    <property type="match status" value="1"/>
</dbReference>
<reference evidence="3" key="1">
    <citation type="journal article" date="2019" name="Int. J. Syst. Evol. Microbiol.">
        <title>The Global Catalogue of Microorganisms (GCM) 10K type strain sequencing project: providing services to taxonomists for standard genome sequencing and annotation.</title>
        <authorList>
            <consortium name="The Broad Institute Genomics Platform"/>
            <consortium name="The Broad Institute Genome Sequencing Center for Infectious Disease"/>
            <person name="Wu L."/>
            <person name="Ma J."/>
        </authorList>
    </citation>
    <scope>NUCLEOTIDE SEQUENCE [LARGE SCALE GENOMIC DNA]</scope>
    <source>
        <strain evidence="3">JCM 17326</strain>
    </source>
</reference>